<dbReference type="InterPro" id="IPR002110">
    <property type="entry name" value="Ankyrin_rpt"/>
</dbReference>
<sequence length="760" mass="86931">MSDFPYPTHIETLRTFAKVLGVKAGNKHLDDKAKDKTADYRLINEFSNEVIDYLSKTFGNEISEIFKQGFNVYLTEYMNHVSNIYAEGLSRSEIGIALCKTLLSKHVVNTIERALCLVSSKKPLNVAFFSFQETCTSQTLTWLEENEGGWEYYYNSLEKENKAKVKAWKDGEHKPDIQSLLFLQTWSQGPWPEQIDWQKVRLLLFIASIIDRAAKEEGSSLLFEECRVLSWGAKPTYEFSQLIQSYQKGYKDRISYLLPLVGEIQQGLKRTIVKSEGQFEYFKAVIDKLEQQLFAEEHKSHFVYWVQWHKARMYALNGQLEEANALYKLGFEECLYRAGINQKYIIEEAIVIAASQEKPDKVFLKHLKNALLMFNYDIPSVQSSESSNKFSDIIEDWELQNWRSSFYKVFPKAGMFPEANTPKIEANIGINVVTDIDGIKPDYRHPNRKLKIGEIWKKTYPQLVWFAEMEKSDVVKKLLKQGANVNLTSSSGDTAILMALETLNLREVPFRSLDDTLFHLLSEYPHSKETMNRCTDKKRLQPLISAVQSGRPDVVDKVLAMGANVNNRGLTDNQTALNACIKMIGIAKDPKRYWDSVLQMQLTPEVLDSIRRANSGITGFTLEDQLKFLSAQNSDPKFRQILGSLTSFMSGELDKRIDNKNMRLIASQLIEIGADVNAEHAAPVKGYTPLMLAAELDEVGLFNKMLSNGGDPRKTYFCNNTKLNVDCWRIADYFGSTNVLAALKEIEHFFPENDEANNYH</sequence>
<protein>
    <submittedName>
        <fullName evidence="3">Uncharacterized protein</fullName>
    </submittedName>
</protein>
<dbReference type="SMART" id="SM00248">
    <property type="entry name" value="ANK"/>
    <property type="match status" value="3"/>
</dbReference>
<reference evidence="3 4" key="1">
    <citation type="submission" date="2016-03" db="EMBL/GenBank/DDBJ databases">
        <authorList>
            <person name="Zhang H."/>
            <person name="Liu R."/>
            <person name="Wang M."/>
            <person name="Wang H."/>
            <person name="Wang L."/>
            <person name="Song L."/>
        </authorList>
    </citation>
    <scope>NUCLEOTIDE SEQUENCE [LARGE SCALE GENOMIC DNA]</scope>
    <source>
        <strain evidence="3 4">DSM 16099</strain>
    </source>
</reference>
<accession>A0ABD4EMC9</accession>
<comment type="caution">
    <text evidence="3">The sequence shown here is derived from an EMBL/GenBank/DDBJ whole genome shotgun (WGS) entry which is preliminary data.</text>
</comment>
<gene>
    <name evidence="3" type="ORF">A2I96_17240</name>
</gene>
<dbReference type="Gene3D" id="1.25.40.20">
    <property type="entry name" value="Ankyrin repeat-containing domain"/>
    <property type="match status" value="2"/>
</dbReference>
<keyword evidence="1" id="KW-0677">Repeat</keyword>
<dbReference type="Proteomes" id="UP000075763">
    <property type="component" value="Unassembled WGS sequence"/>
</dbReference>
<dbReference type="EMBL" id="LVCN01000043">
    <property type="protein sequence ID" value="KYL32761.1"/>
    <property type="molecule type" value="Genomic_DNA"/>
</dbReference>
<dbReference type="PANTHER" id="PTHR24198">
    <property type="entry name" value="ANKYRIN REPEAT AND PROTEIN KINASE DOMAIN-CONTAINING PROTEIN"/>
    <property type="match status" value="1"/>
</dbReference>
<evidence type="ECO:0000313" key="3">
    <source>
        <dbReference type="EMBL" id="KYL32761.1"/>
    </source>
</evidence>
<proteinExistence type="predicted"/>
<dbReference type="AlphaFoldDB" id="A0ABD4EMC9"/>
<name>A0ABD4EMC9_9GAMM</name>
<evidence type="ECO:0000256" key="1">
    <source>
        <dbReference type="ARBA" id="ARBA00022737"/>
    </source>
</evidence>
<dbReference type="PANTHER" id="PTHR24198:SF165">
    <property type="entry name" value="ANKYRIN REPEAT-CONTAINING PROTEIN-RELATED"/>
    <property type="match status" value="1"/>
</dbReference>
<keyword evidence="2" id="KW-0040">ANK repeat</keyword>
<organism evidence="3 4">
    <name type="scientific">Pseudoalteromonas tetraodonis</name>
    <dbReference type="NCBI Taxonomy" id="43659"/>
    <lineage>
        <taxon>Bacteria</taxon>
        <taxon>Pseudomonadati</taxon>
        <taxon>Pseudomonadota</taxon>
        <taxon>Gammaproteobacteria</taxon>
        <taxon>Alteromonadales</taxon>
        <taxon>Pseudoalteromonadaceae</taxon>
        <taxon>Pseudoalteromonas</taxon>
    </lineage>
</organism>
<evidence type="ECO:0000313" key="4">
    <source>
        <dbReference type="Proteomes" id="UP000075763"/>
    </source>
</evidence>
<dbReference type="InterPro" id="IPR036770">
    <property type="entry name" value="Ankyrin_rpt-contain_sf"/>
</dbReference>
<evidence type="ECO:0000256" key="2">
    <source>
        <dbReference type="ARBA" id="ARBA00023043"/>
    </source>
</evidence>
<dbReference type="SUPFAM" id="SSF48403">
    <property type="entry name" value="Ankyrin repeat"/>
    <property type="match status" value="1"/>
</dbReference>